<feature type="domain" description="Galectin" evidence="2">
    <location>
        <begin position="1"/>
        <end position="30"/>
    </location>
</feature>
<name>A0A0M3HXG2_ASCLU</name>
<accession>A0A0M3HXG2</accession>
<proteinExistence type="predicted"/>
<dbReference type="InterPro" id="IPR001079">
    <property type="entry name" value="Galectin_CRD"/>
</dbReference>
<protein>
    <submittedName>
        <fullName evidence="4">Galectin domain-containing protein</fullName>
    </submittedName>
</protein>
<dbReference type="AlphaFoldDB" id="A0A0M3HXG2"/>
<dbReference type="GO" id="GO:0030246">
    <property type="term" value="F:carbohydrate binding"/>
    <property type="evidence" value="ECO:0007669"/>
    <property type="project" value="UniProtKB-KW"/>
</dbReference>
<keyword evidence="3" id="KW-1185">Reference proteome</keyword>
<reference evidence="4" key="1">
    <citation type="submission" date="2017-02" db="UniProtKB">
        <authorList>
            <consortium name="WormBaseParasite"/>
        </authorList>
    </citation>
    <scope>IDENTIFICATION</scope>
</reference>
<dbReference type="PROSITE" id="PS51304">
    <property type="entry name" value="GALECTIN"/>
    <property type="match status" value="1"/>
</dbReference>
<evidence type="ECO:0000313" key="3">
    <source>
        <dbReference type="Proteomes" id="UP000036681"/>
    </source>
</evidence>
<dbReference type="Proteomes" id="UP000036681">
    <property type="component" value="Unplaced"/>
</dbReference>
<evidence type="ECO:0000313" key="4">
    <source>
        <dbReference type="WBParaSite" id="ALUE_0000800801-mRNA-1"/>
    </source>
</evidence>
<evidence type="ECO:0000256" key="1">
    <source>
        <dbReference type="ARBA" id="ARBA00022734"/>
    </source>
</evidence>
<organism evidence="3 4">
    <name type="scientific">Ascaris lumbricoides</name>
    <name type="common">Giant roundworm</name>
    <dbReference type="NCBI Taxonomy" id="6252"/>
    <lineage>
        <taxon>Eukaryota</taxon>
        <taxon>Metazoa</taxon>
        <taxon>Ecdysozoa</taxon>
        <taxon>Nematoda</taxon>
        <taxon>Chromadorea</taxon>
        <taxon>Rhabditida</taxon>
        <taxon>Spirurina</taxon>
        <taxon>Ascaridomorpha</taxon>
        <taxon>Ascaridoidea</taxon>
        <taxon>Ascarididae</taxon>
        <taxon>Ascaris</taxon>
    </lineage>
</organism>
<sequence>MAVFEHRFPFESVQALGIKGGIEIHKIEFKGFNLRTVSMLRIIHIYLRRAKSLKP</sequence>
<keyword evidence="1" id="KW-0430">Lectin</keyword>
<evidence type="ECO:0000259" key="2">
    <source>
        <dbReference type="PROSITE" id="PS51304"/>
    </source>
</evidence>
<dbReference type="WBParaSite" id="ALUE_0000800801-mRNA-1">
    <property type="protein sequence ID" value="ALUE_0000800801-mRNA-1"/>
    <property type="gene ID" value="ALUE_0000800801"/>
</dbReference>
<dbReference type="Gene3D" id="2.60.120.200">
    <property type="match status" value="1"/>
</dbReference>